<dbReference type="SUPFAM" id="SSF53756">
    <property type="entry name" value="UDP-Glycosyltransferase/glycogen phosphorylase"/>
    <property type="match status" value="1"/>
</dbReference>
<dbReference type="AlphaFoldDB" id="A0A8J6XZJ0"/>
<dbReference type="Proteomes" id="UP000648239">
    <property type="component" value="Unassembled WGS sequence"/>
</dbReference>
<feature type="domain" description="Glycosyl transferase family 1" evidence="1">
    <location>
        <begin position="212"/>
        <end position="359"/>
    </location>
</feature>
<protein>
    <submittedName>
        <fullName evidence="3">Glycosyltransferase family 4 protein</fullName>
    </submittedName>
</protein>
<proteinExistence type="predicted"/>
<comment type="caution">
    <text evidence="3">The sequence shown here is derived from an EMBL/GenBank/DDBJ whole genome shotgun (WGS) entry which is preliminary data.</text>
</comment>
<dbReference type="PANTHER" id="PTHR45947:SF3">
    <property type="entry name" value="SULFOQUINOVOSYL TRANSFERASE SQD2"/>
    <property type="match status" value="1"/>
</dbReference>
<accession>A0A8J6XZJ0</accession>
<dbReference type="CDD" id="cd03801">
    <property type="entry name" value="GT4_PimA-like"/>
    <property type="match status" value="1"/>
</dbReference>
<evidence type="ECO:0000259" key="1">
    <source>
        <dbReference type="Pfam" id="PF00534"/>
    </source>
</evidence>
<evidence type="ECO:0000313" key="3">
    <source>
        <dbReference type="EMBL" id="MBD3867298.1"/>
    </source>
</evidence>
<dbReference type="InterPro" id="IPR050194">
    <property type="entry name" value="Glycosyltransferase_grp1"/>
</dbReference>
<dbReference type="Pfam" id="PF00534">
    <property type="entry name" value="Glycos_transf_1"/>
    <property type="match status" value="1"/>
</dbReference>
<dbReference type="PANTHER" id="PTHR45947">
    <property type="entry name" value="SULFOQUINOVOSYL TRANSFERASE SQD2"/>
    <property type="match status" value="1"/>
</dbReference>
<dbReference type="InterPro" id="IPR028098">
    <property type="entry name" value="Glyco_trans_4-like_N"/>
</dbReference>
<dbReference type="GO" id="GO:0016757">
    <property type="term" value="F:glycosyltransferase activity"/>
    <property type="evidence" value="ECO:0007669"/>
    <property type="project" value="InterPro"/>
</dbReference>
<name>A0A8J6XZJ0_9BACT</name>
<gene>
    <name evidence="3" type="ORF">IFK94_04150</name>
</gene>
<dbReference type="EMBL" id="JACXWD010000008">
    <property type="protein sequence ID" value="MBD3867298.1"/>
    <property type="molecule type" value="Genomic_DNA"/>
</dbReference>
<evidence type="ECO:0000259" key="2">
    <source>
        <dbReference type="Pfam" id="PF13439"/>
    </source>
</evidence>
<sequence>MNIAIVLLNQGRGSGEVARAHAAHLAARGHKVWFIHPGVGSGVSGAVNVDVELHTATVPVHEYLPSAKGRQKAVSLMSYEEATAYLPSYLKALQPIIPQVDILIGHHANLSSVAVAEAARAAGKPYVLFIHGTGIEPRKEGGFEERVWSRIEDAIQGASGILVTTDYVRDSLVRPVVDLPERKFLVLPCGVDLTAFAPGNTGGVREKYGLPDSFVLCPGALTRAKGPQNVVEASREYDDLATTVFIGDGDLREQLEGDIGRRGRFLGFVSAEDRTHLVNAATVLTAAPEKMEHFGIIYAEALAGGTVPVAYRGGGVPSVVSPEVGILTERTPRALGTAIRGLLEKAPRRERMARAARERAERKYDYEKLITRLETWLAGLAGS</sequence>
<feature type="domain" description="Glycosyltransferase subfamily 4-like N-terminal" evidence="2">
    <location>
        <begin position="13"/>
        <end position="194"/>
    </location>
</feature>
<dbReference type="Gene3D" id="3.40.50.2000">
    <property type="entry name" value="Glycogen Phosphorylase B"/>
    <property type="match status" value="2"/>
</dbReference>
<dbReference type="InterPro" id="IPR001296">
    <property type="entry name" value="Glyco_trans_1"/>
</dbReference>
<evidence type="ECO:0000313" key="4">
    <source>
        <dbReference type="Proteomes" id="UP000648239"/>
    </source>
</evidence>
<dbReference type="Pfam" id="PF13439">
    <property type="entry name" value="Glyco_transf_4"/>
    <property type="match status" value="1"/>
</dbReference>
<organism evidence="3 4">
    <name type="scientific">Candidatus Polarisedimenticola svalbardensis</name>
    <dbReference type="NCBI Taxonomy" id="2886004"/>
    <lineage>
        <taxon>Bacteria</taxon>
        <taxon>Pseudomonadati</taxon>
        <taxon>Acidobacteriota</taxon>
        <taxon>Candidatus Polarisedimenticolia</taxon>
        <taxon>Candidatus Polarisedimenticolales</taxon>
        <taxon>Candidatus Polarisedimenticolaceae</taxon>
        <taxon>Candidatus Polarisedimenticola</taxon>
    </lineage>
</organism>
<reference evidence="3 4" key="1">
    <citation type="submission" date="2020-08" db="EMBL/GenBank/DDBJ databases">
        <title>Acidobacteriota in marine sediments use diverse sulfur dissimilation pathways.</title>
        <authorList>
            <person name="Wasmund K."/>
        </authorList>
    </citation>
    <scope>NUCLEOTIDE SEQUENCE [LARGE SCALE GENOMIC DNA]</scope>
    <source>
        <strain evidence="3">MAG AM4</strain>
    </source>
</reference>